<gene>
    <name evidence="2" type="ORF">Pmgp_03013</name>
</gene>
<keyword evidence="1" id="KW-0472">Membrane</keyword>
<evidence type="ECO:0008006" key="4">
    <source>
        <dbReference type="Google" id="ProtNLM"/>
    </source>
</evidence>
<evidence type="ECO:0000313" key="3">
    <source>
        <dbReference type="Proteomes" id="UP000297597"/>
    </source>
</evidence>
<comment type="caution">
    <text evidence="2">The sequence shown here is derived from an EMBL/GenBank/DDBJ whole genome shotgun (WGS) entry which is preliminary data.</text>
</comment>
<evidence type="ECO:0000256" key="1">
    <source>
        <dbReference type="SAM" id="Phobius"/>
    </source>
</evidence>
<reference evidence="2 3" key="1">
    <citation type="journal article" date="2018" name="Environ. Microbiol.">
        <title>Novel energy conservation strategies and behaviour of Pelotomaculum schinkii driving syntrophic propionate catabolism.</title>
        <authorList>
            <person name="Hidalgo-Ahumada C.A.P."/>
            <person name="Nobu M.K."/>
            <person name="Narihiro T."/>
            <person name="Tamaki H."/>
            <person name="Liu W.T."/>
            <person name="Kamagata Y."/>
            <person name="Stams A.J.M."/>
            <person name="Imachi H."/>
            <person name="Sousa D.Z."/>
        </authorList>
    </citation>
    <scope>NUCLEOTIDE SEQUENCE [LARGE SCALE GENOMIC DNA]</scope>
    <source>
        <strain evidence="2 3">MGP</strain>
    </source>
</reference>
<keyword evidence="1" id="KW-1133">Transmembrane helix</keyword>
<dbReference type="AlphaFoldDB" id="A0A4Y7RLM8"/>
<dbReference type="PROSITE" id="PS00409">
    <property type="entry name" value="PROKAR_NTER_METHYL"/>
    <property type="match status" value="1"/>
</dbReference>
<accession>A0A4Y7RLM8</accession>
<evidence type="ECO:0000313" key="2">
    <source>
        <dbReference type="EMBL" id="TEB09582.1"/>
    </source>
</evidence>
<dbReference type="RefSeq" id="WP_134214797.1">
    <property type="nucleotide sequence ID" value="NZ_QFFZ01000043.1"/>
</dbReference>
<organism evidence="2 3">
    <name type="scientific">Pelotomaculum propionicicum</name>
    <dbReference type="NCBI Taxonomy" id="258475"/>
    <lineage>
        <taxon>Bacteria</taxon>
        <taxon>Bacillati</taxon>
        <taxon>Bacillota</taxon>
        <taxon>Clostridia</taxon>
        <taxon>Eubacteriales</taxon>
        <taxon>Desulfotomaculaceae</taxon>
        <taxon>Pelotomaculum</taxon>
    </lineage>
</organism>
<dbReference type="EMBL" id="QFFZ01000043">
    <property type="protein sequence ID" value="TEB09582.1"/>
    <property type="molecule type" value="Genomic_DNA"/>
</dbReference>
<feature type="transmembrane region" description="Helical" evidence="1">
    <location>
        <begin position="15"/>
        <end position="34"/>
    </location>
</feature>
<keyword evidence="1" id="KW-0812">Transmembrane</keyword>
<sequence>MKSDQRGITLLETSIALSIMSFAVLLFYVLYVAGVQSVQKEEKRFGVQQNTRNAAGIISSEVRHATSIGTSIPSGSVYYTIRLDNDSNCLVIDTYNNGNTTSRIVGKYITGLSFSNTSISGKPGLSFTVSGNNGSFTNDYLISSQVLLLNISSLSSFEDSTIYFTR</sequence>
<keyword evidence="3" id="KW-1185">Reference proteome</keyword>
<protein>
    <recommendedName>
        <fullName evidence="4">Prepilin-type N-terminal cleavage/methylation domain-containing protein</fullName>
    </recommendedName>
</protein>
<proteinExistence type="predicted"/>
<dbReference type="InterPro" id="IPR012902">
    <property type="entry name" value="N_methyl_site"/>
</dbReference>
<dbReference type="Proteomes" id="UP000297597">
    <property type="component" value="Unassembled WGS sequence"/>
</dbReference>
<name>A0A4Y7RLM8_9FIRM</name>